<gene>
    <name evidence="3" type="ORF">APLA_LOCUS15094</name>
    <name evidence="2" type="ORF">APLA_LOCUS7752</name>
</gene>
<feature type="compositionally biased region" description="Basic residues" evidence="1">
    <location>
        <begin position="35"/>
        <end position="50"/>
    </location>
</feature>
<evidence type="ECO:0000313" key="2">
    <source>
        <dbReference type="EMBL" id="CAB3237237.1"/>
    </source>
</evidence>
<dbReference type="OrthoDB" id="7489167at2759"/>
<dbReference type="EMBL" id="CADEBD010000303">
    <property type="protein sequence ID" value="CAB3237237.1"/>
    <property type="molecule type" value="Genomic_DNA"/>
</dbReference>
<feature type="region of interest" description="Disordered" evidence="1">
    <location>
        <begin position="35"/>
        <end position="57"/>
    </location>
</feature>
<organism evidence="3 4">
    <name type="scientific">Arctia plantaginis</name>
    <name type="common">Wood tiger moth</name>
    <name type="synonym">Phalaena plantaginis</name>
    <dbReference type="NCBI Taxonomy" id="874455"/>
    <lineage>
        <taxon>Eukaryota</taxon>
        <taxon>Metazoa</taxon>
        <taxon>Ecdysozoa</taxon>
        <taxon>Arthropoda</taxon>
        <taxon>Hexapoda</taxon>
        <taxon>Insecta</taxon>
        <taxon>Pterygota</taxon>
        <taxon>Neoptera</taxon>
        <taxon>Endopterygota</taxon>
        <taxon>Lepidoptera</taxon>
        <taxon>Glossata</taxon>
        <taxon>Ditrysia</taxon>
        <taxon>Noctuoidea</taxon>
        <taxon>Erebidae</taxon>
        <taxon>Arctiinae</taxon>
        <taxon>Arctia</taxon>
    </lineage>
</organism>
<protein>
    <submittedName>
        <fullName evidence="3">Uncharacterized protein</fullName>
    </submittedName>
</protein>
<evidence type="ECO:0000256" key="1">
    <source>
        <dbReference type="SAM" id="MobiDB-lite"/>
    </source>
</evidence>
<evidence type="ECO:0000313" key="5">
    <source>
        <dbReference type="Proteomes" id="UP000494256"/>
    </source>
</evidence>
<keyword evidence="4" id="KW-1185">Reference proteome</keyword>
<proteinExistence type="predicted"/>
<evidence type="ECO:0000313" key="4">
    <source>
        <dbReference type="Proteomes" id="UP000494106"/>
    </source>
</evidence>
<comment type="caution">
    <text evidence="3">The sequence shown here is derived from an EMBL/GenBank/DDBJ whole genome shotgun (WGS) entry which is preliminary data.</text>
</comment>
<dbReference type="Proteomes" id="UP000494256">
    <property type="component" value="Unassembled WGS sequence"/>
</dbReference>
<accession>A0A8S1BC80</accession>
<evidence type="ECO:0000313" key="3">
    <source>
        <dbReference type="EMBL" id="CAB3255965.1"/>
    </source>
</evidence>
<dbReference type="AlphaFoldDB" id="A0A8S1BC80"/>
<dbReference type="Proteomes" id="UP000494106">
    <property type="component" value="Unassembled WGS sequence"/>
</dbReference>
<name>A0A8S1BC80_ARCPL</name>
<dbReference type="EMBL" id="CADEBC010000581">
    <property type="protein sequence ID" value="CAB3255965.1"/>
    <property type="molecule type" value="Genomic_DNA"/>
</dbReference>
<sequence>MVRIGSGGSGTAAHHGGVWWAMAGDRVRVCAARQHGAHWKPRAPRARRSMTRPANRPPLVVMENGALKYGSNNNNNEILEEKVVSTLLALLYS</sequence>
<reference evidence="4 5" key="1">
    <citation type="submission" date="2020-04" db="EMBL/GenBank/DDBJ databases">
        <authorList>
            <person name="Wallbank WR R."/>
            <person name="Pardo Diaz C."/>
            <person name="Kozak K."/>
            <person name="Martin S."/>
            <person name="Jiggins C."/>
            <person name="Moest M."/>
            <person name="Warren A I."/>
            <person name="Byers J.R.P. K."/>
            <person name="Montejo-Kovacevich G."/>
            <person name="Yen C E."/>
        </authorList>
    </citation>
    <scope>NUCLEOTIDE SEQUENCE [LARGE SCALE GENOMIC DNA]</scope>
</reference>